<feature type="region of interest" description="Disordered" evidence="7">
    <location>
        <begin position="871"/>
        <end position="892"/>
    </location>
</feature>
<name>A0A516G6Z3_9MICO</name>
<dbReference type="AlphaFoldDB" id="A0A516G6Z3"/>
<feature type="transmembrane region" description="Helical" evidence="8">
    <location>
        <begin position="1111"/>
        <end position="1134"/>
    </location>
</feature>
<dbReference type="Pfam" id="PF02687">
    <property type="entry name" value="FtsX"/>
    <property type="match status" value="2"/>
</dbReference>
<feature type="domain" description="ABC3 transporter permease C-terminal" evidence="9">
    <location>
        <begin position="1014"/>
        <end position="1133"/>
    </location>
</feature>
<evidence type="ECO:0000256" key="7">
    <source>
        <dbReference type="SAM" id="MobiDB-lite"/>
    </source>
</evidence>
<comment type="subcellular location">
    <subcellularLocation>
        <location evidence="1">Cell membrane</location>
        <topology evidence="1">Multi-pass membrane protein</topology>
    </subcellularLocation>
</comment>
<proteinExistence type="inferred from homology"/>
<sequence length="1148" mass="117510">MGFAALLAKRARAGLGLLLTILVLAAGTTAIIAGTLGYSEAAATTAARHALGDAAPTEAGIRAQTRLAEDPGAQDSAASQIIRQAFAPTEVLIQRTIASEPRTVADQDGRVIVMAGPALTAEDELFTERIEVVEGAWPQGDSEPIQGALHAGAAELWGVGVGDILDVGGAPVELTALWRPMDPQDAFWFDDPLIEAGSSDGQVGPLVVPESAAGSFGSTPFVRFTVQPDADRVLPADMPRLAAVAADLDRDLQVPEVSVRGVTVEGDLAPTAATASRNLATARALNLVPVTLLLLVSLIALVQIARLQAQARAGEVELLIARGASRGQVLGWSVLEALAVSVVAAALGTAAGLGVMQLVPAGDLQTGLVVRTGLLSGVAVLASLVVVAVLQVRALAARSATDRSGRTRTVAALGTLVLTLGAAAISWWQLNRYGSPLVTSEDGSLRTDLVAGAAPALLLAAAALLATTVLGPVARFVEALSRRSRGLLTHLVSAQVSRRIVVYAVPVVLTVLAVGATTVSGLYAGTSANLRDGIASLGRGADVRAVVAPGPVSRTTLATVPTLADIEGVGASAPVWLSNGRVGSTVVSYTALPVDQLGEAVSVPEGILDVPEVSAAVSGTTRPETALLLPESATALNLSLDLSVIPDEEELQEQLDSVVTWITELYAADYEAEFGQPPSAEELEAEQRQQVQHVIGTFGQDEQLTISLWFWDEASGSLLRVEAPPVDFDFGVSVDDPAGRPQVAVSRVPMAATVQVPVDPGPGRSLVGIDLGFPQTGYFYDVEASISTLTTTGEEGTGTNLLADPTALASWQTPIPTEWPEPEGDLVDQVAIPTTGTLAGGEDGLVLTAVTGREDLNTLNNDTVAVVPLRDPGLAGSGATGPAEGQDTGDGTSDEALPVAITQSLAETGNFQVGMGITVQGFNRNIPARVAAIITAVPGTTAPHSVLVDTSALSTHLVVSGDTLGAPTQLWASSADPEATAAAAQGLPGIAAATGVGAVSITDAASAVRLVFWVASAGAVLLAVTGIGAVAANLLRVRRPEVSVLRALGMTPGGQARARAAELAAVVLASLGLGLLSGWLVGRLVVPELSRSTTLAGQAQLPAPLVLEAPFWAGLLLGLCLALALLLVVLYLTVRDQALDREYREEIR</sequence>
<dbReference type="PANTHER" id="PTHR30572">
    <property type="entry name" value="MEMBRANE COMPONENT OF TRANSPORTER-RELATED"/>
    <property type="match status" value="1"/>
</dbReference>
<organism evidence="10 11">
    <name type="scientific">Ornithinimicrobium ciconiae</name>
    <dbReference type="NCBI Taxonomy" id="2594265"/>
    <lineage>
        <taxon>Bacteria</taxon>
        <taxon>Bacillati</taxon>
        <taxon>Actinomycetota</taxon>
        <taxon>Actinomycetes</taxon>
        <taxon>Micrococcales</taxon>
        <taxon>Ornithinimicrobiaceae</taxon>
        <taxon>Ornithinimicrobium</taxon>
    </lineage>
</organism>
<reference evidence="10 11" key="1">
    <citation type="submission" date="2019-07" db="EMBL/GenBank/DDBJ databases">
        <title>complete genome sequencing of Ornithinimicrobium sp. H23M54.</title>
        <authorList>
            <person name="Bae J.-W."/>
            <person name="Lee S.-Y."/>
        </authorList>
    </citation>
    <scope>NUCLEOTIDE SEQUENCE [LARGE SCALE GENOMIC DNA]</scope>
    <source>
        <strain evidence="10 11">H23M54</strain>
    </source>
</reference>
<dbReference type="InterPro" id="IPR003838">
    <property type="entry name" value="ABC3_permease_C"/>
</dbReference>
<dbReference type="Proteomes" id="UP000315395">
    <property type="component" value="Chromosome"/>
</dbReference>
<dbReference type="InterPro" id="IPR050250">
    <property type="entry name" value="Macrolide_Exporter_MacB"/>
</dbReference>
<dbReference type="GO" id="GO:0005886">
    <property type="term" value="C:plasma membrane"/>
    <property type="evidence" value="ECO:0007669"/>
    <property type="project" value="UniProtKB-SubCell"/>
</dbReference>
<keyword evidence="3 8" id="KW-0812">Transmembrane</keyword>
<feature type="transmembrane region" description="Helical" evidence="8">
    <location>
        <begin position="368"/>
        <end position="390"/>
    </location>
</feature>
<evidence type="ECO:0000256" key="2">
    <source>
        <dbReference type="ARBA" id="ARBA00022475"/>
    </source>
</evidence>
<dbReference type="EMBL" id="CP041616">
    <property type="protein sequence ID" value="QDO87291.1"/>
    <property type="molecule type" value="Genomic_DNA"/>
</dbReference>
<feature type="transmembrane region" description="Helical" evidence="8">
    <location>
        <begin position="450"/>
        <end position="477"/>
    </location>
</feature>
<evidence type="ECO:0000313" key="11">
    <source>
        <dbReference type="Proteomes" id="UP000315395"/>
    </source>
</evidence>
<feature type="transmembrane region" description="Helical" evidence="8">
    <location>
        <begin position="329"/>
        <end position="356"/>
    </location>
</feature>
<keyword evidence="2" id="KW-1003">Cell membrane</keyword>
<evidence type="ECO:0000256" key="3">
    <source>
        <dbReference type="ARBA" id="ARBA00022692"/>
    </source>
</evidence>
<feature type="transmembrane region" description="Helical" evidence="8">
    <location>
        <begin position="1060"/>
        <end position="1081"/>
    </location>
</feature>
<evidence type="ECO:0000256" key="5">
    <source>
        <dbReference type="ARBA" id="ARBA00023136"/>
    </source>
</evidence>
<dbReference type="OrthoDB" id="3719151at2"/>
<accession>A0A516G6Z3</accession>
<evidence type="ECO:0000259" key="9">
    <source>
        <dbReference type="Pfam" id="PF02687"/>
    </source>
</evidence>
<comment type="similarity">
    <text evidence="6">Belongs to the ABC-4 integral membrane protein family.</text>
</comment>
<keyword evidence="4 8" id="KW-1133">Transmembrane helix</keyword>
<dbReference type="PANTHER" id="PTHR30572:SF4">
    <property type="entry name" value="ABC TRANSPORTER PERMEASE YTRF"/>
    <property type="match status" value="1"/>
</dbReference>
<feature type="transmembrane region" description="Helical" evidence="8">
    <location>
        <begin position="287"/>
        <end position="308"/>
    </location>
</feature>
<evidence type="ECO:0000256" key="6">
    <source>
        <dbReference type="ARBA" id="ARBA00038076"/>
    </source>
</evidence>
<dbReference type="KEGG" id="orz:FNH13_02205"/>
<feature type="domain" description="ABC3 transporter permease C-terminal" evidence="9">
    <location>
        <begin position="291"/>
        <end position="390"/>
    </location>
</feature>
<gene>
    <name evidence="10" type="ORF">FNH13_02205</name>
</gene>
<keyword evidence="5 8" id="KW-0472">Membrane</keyword>
<dbReference type="RefSeq" id="WP_143781949.1">
    <property type="nucleotide sequence ID" value="NZ_CP041616.1"/>
</dbReference>
<evidence type="ECO:0000256" key="1">
    <source>
        <dbReference type="ARBA" id="ARBA00004651"/>
    </source>
</evidence>
<evidence type="ECO:0000313" key="10">
    <source>
        <dbReference type="EMBL" id="QDO87291.1"/>
    </source>
</evidence>
<feature type="transmembrane region" description="Helical" evidence="8">
    <location>
        <begin position="1010"/>
        <end position="1035"/>
    </location>
</feature>
<evidence type="ECO:0000256" key="8">
    <source>
        <dbReference type="SAM" id="Phobius"/>
    </source>
</evidence>
<feature type="transmembrane region" description="Helical" evidence="8">
    <location>
        <begin position="410"/>
        <end position="430"/>
    </location>
</feature>
<feature type="transmembrane region" description="Helical" evidence="8">
    <location>
        <begin position="500"/>
        <end position="524"/>
    </location>
</feature>
<protein>
    <submittedName>
        <fullName evidence="10">FtsX-like permease family protein</fullName>
    </submittedName>
</protein>
<dbReference type="GO" id="GO:0022857">
    <property type="term" value="F:transmembrane transporter activity"/>
    <property type="evidence" value="ECO:0007669"/>
    <property type="project" value="TreeGrafter"/>
</dbReference>
<keyword evidence="11" id="KW-1185">Reference proteome</keyword>
<evidence type="ECO:0000256" key="4">
    <source>
        <dbReference type="ARBA" id="ARBA00022989"/>
    </source>
</evidence>